<evidence type="ECO:0000313" key="6">
    <source>
        <dbReference type="EMBL" id="SHE60137.1"/>
    </source>
</evidence>
<dbReference type="STRING" id="1120975.SAMN02746064_00824"/>
<comment type="cofactor">
    <cofactor evidence="4">
        <name>Zn(2+)</name>
        <dbReference type="ChEBI" id="CHEBI:29105"/>
    </cofactor>
</comment>
<keyword evidence="1 4" id="KW-0479">Metal-binding</keyword>
<dbReference type="Pfam" id="PF00107">
    <property type="entry name" value="ADH_zinc_N"/>
    <property type="match status" value="1"/>
</dbReference>
<dbReference type="InterPro" id="IPR011032">
    <property type="entry name" value="GroES-like_sf"/>
</dbReference>
<dbReference type="RefSeq" id="WP_073269817.1">
    <property type="nucleotide sequence ID" value="NZ_FQTU01000004.1"/>
</dbReference>
<comment type="similarity">
    <text evidence="4">Belongs to the zinc-containing alcohol dehydrogenase family.</text>
</comment>
<protein>
    <submittedName>
        <fullName evidence="6">L-iditol 2-dehydrogenase</fullName>
    </submittedName>
</protein>
<reference evidence="6 7" key="1">
    <citation type="submission" date="2016-11" db="EMBL/GenBank/DDBJ databases">
        <authorList>
            <person name="Jaros S."/>
            <person name="Januszkiewicz K."/>
            <person name="Wedrychowicz H."/>
        </authorList>
    </citation>
    <scope>NUCLEOTIDE SEQUENCE [LARGE SCALE GENOMIC DNA]</scope>
    <source>
        <strain evidence="6 7">DSM 14828</strain>
    </source>
</reference>
<dbReference type="Pfam" id="PF08240">
    <property type="entry name" value="ADH_N"/>
    <property type="match status" value="1"/>
</dbReference>
<name>A0A1M4UU11_9FIRM</name>
<sequence length="352" mass="38841">MKSAALTNVGIIEMVEKAVPEINESEVLIKPMVVGICGTDIERMWHTGTWKFPTVLGHEFCGVVEKTGEKVTNVKAGDHVVVNPMVTCGVCRYCVSGHQNMCVDYDYLGSRSDGGLQEYVNVAAKNVIKIPKNMPFEKAALADPLVIGIHTLSKAEIQPGNTVCIMGAGPIGNLMIQLAKNYGAGKVIAVDLIDEKLDCAKQSGADICINAIKDDVHKVIEKETNGLMADVVIESAGAVKTVENSMLVAGKQGRVVFMGTPHSDVLINDKVFEGILRKELTVRGSWCYDYKELPFDEWQVGIDYLNIGKIKVDHLITHRFDFDNVMEAYNTVKSRDRYFNKVLIYVNEKLEK</sequence>
<keyword evidence="3" id="KW-0560">Oxidoreductase</keyword>
<evidence type="ECO:0000256" key="2">
    <source>
        <dbReference type="ARBA" id="ARBA00022833"/>
    </source>
</evidence>
<feature type="domain" description="Enoyl reductase (ER)" evidence="5">
    <location>
        <begin position="4"/>
        <end position="344"/>
    </location>
</feature>
<dbReference type="SUPFAM" id="SSF51735">
    <property type="entry name" value="NAD(P)-binding Rossmann-fold domains"/>
    <property type="match status" value="1"/>
</dbReference>
<evidence type="ECO:0000256" key="3">
    <source>
        <dbReference type="ARBA" id="ARBA00023002"/>
    </source>
</evidence>
<dbReference type="InterPro" id="IPR036291">
    <property type="entry name" value="NAD(P)-bd_dom_sf"/>
</dbReference>
<proteinExistence type="inferred from homology"/>
<dbReference type="Proteomes" id="UP000184251">
    <property type="component" value="Unassembled WGS sequence"/>
</dbReference>
<dbReference type="GO" id="GO:0008270">
    <property type="term" value="F:zinc ion binding"/>
    <property type="evidence" value="ECO:0007669"/>
    <property type="project" value="InterPro"/>
</dbReference>
<dbReference type="AlphaFoldDB" id="A0A1M4UU11"/>
<dbReference type="InterPro" id="IPR013149">
    <property type="entry name" value="ADH-like_C"/>
</dbReference>
<dbReference type="SUPFAM" id="SSF50129">
    <property type="entry name" value="GroES-like"/>
    <property type="match status" value="1"/>
</dbReference>
<dbReference type="InterPro" id="IPR002328">
    <property type="entry name" value="ADH_Zn_CS"/>
</dbReference>
<dbReference type="OrthoDB" id="9769198at2"/>
<dbReference type="InterPro" id="IPR013154">
    <property type="entry name" value="ADH-like_N"/>
</dbReference>
<evidence type="ECO:0000256" key="4">
    <source>
        <dbReference type="RuleBase" id="RU361277"/>
    </source>
</evidence>
<evidence type="ECO:0000313" key="7">
    <source>
        <dbReference type="Proteomes" id="UP000184251"/>
    </source>
</evidence>
<dbReference type="InterPro" id="IPR020843">
    <property type="entry name" value="ER"/>
</dbReference>
<evidence type="ECO:0000259" key="5">
    <source>
        <dbReference type="SMART" id="SM00829"/>
    </source>
</evidence>
<keyword evidence="7" id="KW-1185">Reference proteome</keyword>
<dbReference type="PANTHER" id="PTHR43401">
    <property type="entry name" value="L-THREONINE 3-DEHYDROGENASE"/>
    <property type="match status" value="1"/>
</dbReference>
<dbReference type="Gene3D" id="3.40.50.720">
    <property type="entry name" value="NAD(P)-binding Rossmann-like Domain"/>
    <property type="match status" value="1"/>
</dbReference>
<dbReference type="GO" id="GO:0016491">
    <property type="term" value="F:oxidoreductase activity"/>
    <property type="evidence" value="ECO:0007669"/>
    <property type="project" value="UniProtKB-KW"/>
</dbReference>
<dbReference type="Gene3D" id="3.90.180.10">
    <property type="entry name" value="Medium-chain alcohol dehydrogenases, catalytic domain"/>
    <property type="match status" value="1"/>
</dbReference>
<organism evidence="6 7">
    <name type="scientific">Alkalibacter saccharofermentans DSM 14828</name>
    <dbReference type="NCBI Taxonomy" id="1120975"/>
    <lineage>
        <taxon>Bacteria</taxon>
        <taxon>Bacillati</taxon>
        <taxon>Bacillota</taxon>
        <taxon>Clostridia</taxon>
        <taxon>Eubacteriales</taxon>
        <taxon>Eubacteriaceae</taxon>
        <taxon>Alkalibacter</taxon>
    </lineage>
</organism>
<keyword evidence="2 4" id="KW-0862">Zinc</keyword>
<dbReference type="InterPro" id="IPR050129">
    <property type="entry name" value="Zn_alcohol_dh"/>
</dbReference>
<gene>
    <name evidence="6" type="ORF">SAMN02746064_00824</name>
</gene>
<dbReference type="PROSITE" id="PS00059">
    <property type="entry name" value="ADH_ZINC"/>
    <property type="match status" value="1"/>
</dbReference>
<dbReference type="EMBL" id="FQTU01000004">
    <property type="protein sequence ID" value="SHE60137.1"/>
    <property type="molecule type" value="Genomic_DNA"/>
</dbReference>
<evidence type="ECO:0000256" key="1">
    <source>
        <dbReference type="ARBA" id="ARBA00022723"/>
    </source>
</evidence>
<dbReference type="PANTHER" id="PTHR43401:SF2">
    <property type="entry name" value="L-THREONINE 3-DEHYDROGENASE"/>
    <property type="match status" value="1"/>
</dbReference>
<dbReference type="SMART" id="SM00829">
    <property type="entry name" value="PKS_ER"/>
    <property type="match status" value="1"/>
</dbReference>
<dbReference type="CDD" id="cd08236">
    <property type="entry name" value="sugar_DH"/>
    <property type="match status" value="1"/>
</dbReference>
<accession>A0A1M4UU11</accession>